<accession>A0A2N2E3G5</accession>
<gene>
    <name evidence="2" type="ORF">CVU83_00360</name>
</gene>
<evidence type="ECO:0000313" key="3">
    <source>
        <dbReference type="Proteomes" id="UP000233325"/>
    </source>
</evidence>
<evidence type="ECO:0000313" key="2">
    <source>
        <dbReference type="EMBL" id="PKM89264.1"/>
    </source>
</evidence>
<dbReference type="Proteomes" id="UP000233325">
    <property type="component" value="Unassembled WGS sequence"/>
</dbReference>
<sequence length="247" mass="27218">MNAYIYDDYLNKGRYRRALNRIEIRLTDLGLNGKIIRLGSIKNVRDVIQAEIKNGIKNIIAVGNNETANKVIGAMITNKAYGFFQKDVLFSIIPIGDNNSIATSLGIKKEEDACNILLARRIKQIDIGVAGNNIFLNKAEITSSNAKVSIDEDYTLELTKKTTVKIVNLNDDLGLFCKDRIDPYDNHLNLVISGRGEDNTFLTSNNIKISGEGELILDGSVAVPLPAEVGIIPQKINVIVGKERGFI</sequence>
<proteinExistence type="predicted"/>
<dbReference type="Pfam" id="PF00781">
    <property type="entry name" value="DAGK_cat"/>
    <property type="match status" value="1"/>
</dbReference>
<dbReference type="GO" id="GO:0016301">
    <property type="term" value="F:kinase activity"/>
    <property type="evidence" value="ECO:0007669"/>
    <property type="project" value="InterPro"/>
</dbReference>
<comment type="caution">
    <text evidence="2">The sequence shown here is derived from an EMBL/GenBank/DDBJ whole genome shotgun (WGS) entry which is preliminary data.</text>
</comment>
<dbReference type="Gene3D" id="3.40.50.10330">
    <property type="entry name" value="Probable inorganic polyphosphate/atp-NAD kinase, domain 1"/>
    <property type="match status" value="1"/>
</dbReference>
<dbReference type="SUPFAM" id="SSF111331">
    <property type="entry name" value="NAD kinase/diacylglycerol kinase-like"/>
    <property type="match status" value="1"/>
</dbReference>
<protein>
    <recommendedName>
        <fullName evidence="1">DAGKc domain-containing protein</fullName>
    </recommendedName>
</protein>
<feature type="domain" description="DAGKc" evidence="1">
    <location>
        <begin position="12"/>
        <end position="128"/>
    </location>
</feature>
<evidence type="ECO:0000259" key="1">
    <source>
        <dbReference type="Pfam" id="PF00781"/>
    </source>
</evidence>
<dbReference type="AlphaFoldDB" id="A0A2N2E3G5"/>
<organism evidence="2 3">
    <name type="scientific">Candidatus Falkowbacteria bacterium HGW-Falkowbacteria-2</name>
    <dbReference type="NCBI Taxonomy" id="2013769"/>
    <lineage>
        <taxon>Bacteria</taxon>
        <taxon>Candidatus Falkowiibacteriota</taxon>
    </lineage>
</organism>
<name>A0A2N2E3G5_9BACT</name>
<dbReference type="InterPro" id="IPR001206">
    <property type="entry name" value="Diacylglycerol_kinase_cat_dom"/>
</dbReference>
<dbReference type="InterPro" id="IPR016064">
    <property type="entry name" value="NAD/diacylglycerol_kinase_sf"/>
</dbReference>
<reference evidence="2 3" key="1">
    <citation type="journal article" date="2017" name="ISME J.">
        <title>Potential for microbial H2 and metal transformations associated with novel bacteria and archaea in deep terrestrial subsurface sediments.</title>
        <authorList>
            <person name="Hernsdorf A.W."/>
            <person name="Amano Y."/>
            <person name="Miyakawa K."/>
            <person name="Ise K."/>
            <person name="Suzuki Y."/>
            <person name="Anantharaman K."/>
            <person name="Probst A."/>
            <person name="Burstein D."/>
            <person name="Thomas B.C."/>
            <person name="Banfield J.F."/>
        </authorList>
    </citation>
    <scope>NUCLEOTIDE SEQUENCE [LARGE SCALE GENOMIC DNA]</scope>
    <source>
        <strain evidence="2">HGW-Falkowbacteria-2</strain>
    </source>
</reference>
<dbReference type="EMBL" id="PHAH01000003">
    <property type="protein sequence ID" value="PKM89264.1"/>
    <property type="molecule type" value="Genomic_DNA"/>
</dbReference>
<dbReference type="InterPro" id="IPR017438">
    <property type="entry name" value="ATP-NAD_kinase_N"/>
</dbReference>